<feature type="compositionally biased region" description="Polar residues" evidence="1">
    <location>
        <begin position="94"/>
        <end position="103"/>
    </location>
</feature>
<evidence type="ECO:0000313" key="2">
    <source>
        <dbReference type="EMBL" id="GLW74968.1"/>
    </source>
</evidence>
<evidence type="ECO:0000313" key="3">
    <source>
        <dbReference type="Proteomes" id="UP001165041"/>
    </source>
</evidence>
<protein>
    <submittedName>
        <fullName evidence="2">Uncharacterized protein</fullName>
    </submittedName>
</protein>
<sequence length="176" mass="19035">MNADEYAVLLTPPGDRAAYELLAARLIKEAPPHDQATPPQHPLRHVPARPATQPRLVAKVGPLRAGDQAAEPATASTPESAAGQPLAADAPTDSEPQQPATRSQRGRGPRPAPEAASAVATTVRWDLEEAAALDRWILDLHADAHRTRLDKSEVLRELVRLAQEHEPTRLALLKRL</sequence>
<organism evidence="2 3">
    <name type="scientific">Kitasatospora phosalacinea</name>
    <dbReference type="NCBI Taxonomy" id="2065"/>
    <lineage>
        <taxon>Bacteria</taxon>
        <taxon>Bacillati</taxon>
        <taxon>Actinomycetota</taxon>
        <taxon>Actinomycetes</taxon>
        <taxon>Kitasatosporales</taxon>
        <taxon>Streptomycetaceae</taxon>
        <taxon>Kitasatospora</taxon>
    </lineage>
</organism>
<feature type="region of interest" description="Disordered" evidence="1">
    <location>
        <begin position="29"/>
        <end position="117"/>
    </location>
</feature>
<dbReference type="AlphaFoldDB" id="A0A9W6QHC7"/>
<proteinExistence type="predicted"/>
<comment type="caution">
    <text evidence="2">The sequence shown here is derived from an EMBL/GenBank/DDBJ whole genome shotgun (WGS) entry which is preliminary data.</text>
</comment>
<reference evidence="2" key="1">
    <citation type="submission" date="2023-02" db="EMBL/GenBank/DDBJ databases">
        <title>Kitasatospora phosalacinea NBRC 14627.</title>
        <authorList>
            <person name="Ichikawa N."/>
            <person name="Sato H."/>
            <person name="Tonouchi N."/>
        </authorList>
    </citation>
    <scope>NUCLEOTIDE SEQUENCE</scope>
    <source>
        <strain evidence="2">NBRC 14627</strain>
    </source>
</reference>
<dbReference type="Proteomes" id="UP001165041">
    <property type="component" value="Unassembled WGS sequence"/>
</dbReference>
<gene>
    <name evidence="2" type="ORF">Kpho02_72650</name>
</gene>
<dbReference type="EMBL" id="BSSA01000043">
    <property type="protein sequence ID" value="GLW74968.1"/>
    <property type="molecule type" value="Genomic_DNA"/>
</dbReference>
<name>A0A9W6QHC7_9ACTN</name>
<accession>A0A9W6QHC7</accession>
<evidence type="ECO:0000256" key="1">
    <source>
        <dbReference type="SAM" id="MobiDB-lite"/>
    </source>
</evidence>